<name>A0A9P9WKI1_9PEZI</name>
<evidence type="ECO:0000313" key="1">
    <source>
        <dbReference type="EMBL" id="KAI1868292.1"/>
    </source>
</evidence>
<keyword evidence="2" id="KW-1185">Reference proteome</keyword>
<protein>
    <submittedName>
        <fullName evidence="1">Uncharacterized protein</fullName>
    </submittedName>
</protein>
<comment type="caution">
    <text evidence="1">The sequence shown here is derived from an EMBL/GenBank/DDBJ whole genome shotgun (WGS) entry which is preliminary data.</text>
</comment>
<proteinExistence type="predicted"/>
<organism evidence="1 2">
    <name type="scientific">Neoarthrinium moseri</name>
    <dbReference type="NCBI Taxonomy" id="1658444"/>
    <lineage>
        <taxon>Eukaryota</taxon>
        <taxon>Fungi</taxon>
        <taxon>Dikarya</taxon>
        <taxon>Ascomycota</taxon>
        <taxon>Pezizomycotina</taxon>
        <taxon>Sordariomycetes</taxon>
        <taxon>Xylariomycetidae</taxon>
        <taxon>Amphisphaeriales</taxon>
        <taxon>Apiosporaceae</taxon>
        <taxon>Neoarthrinium</taxon>
    </lineage>
</organism>
<dbReference type="Proteomes" id="UP000829685">
    <property type="component" value="Unassembled WGS sequence"/>
</dbReference>
<accession>A0A9P9WKI1</accession>
<evidence type="ECO:0000313" key="2">
    <source>
        <dbReference type="Proteomes" id="UP000829685"/>
    </source>
</evidence>
<dbReference type="EMBL" id="JAFIMR010000017">
    <property type="protein sequence ID" value="KAI1868292.1"/>
    <property type="molecule type" value="Genomic_DNA"/>
</dbReference>
<sequence length="281" mass="32106">MPEFDDITYSRDACVATVRDYYKFLTKMYLPECQVVEPPQGGWPSIIHADPSILESFGKTDGVISLLAHLPYLLQPNDWTNDAEGAADCLFADWQHVFTAMAEGREAAEARLCSERHMMEELPPHCVGLTYGGRDNPLLLLDTELGVICWDGCPDSVKLDPTREPVLDDPCDYAPEGEWDWRCDCPAWAIDDFFELFKNRFRRMDWIPTSPRTVLTIDTLRPPEYAGLMPMLARIYREHGWPDVARYRKGDCLVAVRKALEEEYPEEVDPRNDVQGVLDDA</sequence>
<dbReference type="AlphaFoldDB" id="A0A9P9WKI1"/>
<gene>
    <name evidence="1" type="ORF">JX265_007115</name>
</gene>
<reference evidence="1" key="1">
    <citation type="submission" date="2021-03" db="EMBL/GenBank/DDBJ databases">
        <title>Revisited historic fungal species revealed as producer of novel bioactive compounds through whole genome sequencing and comparative genomics.</title>
        <authorList>
            <person name="Vignolle G.A."/>
            <person name="Hochenegger N."/>
            <person name="Mach R.L."/>
            <person name="Mach-Aigner A.R."/>
            <person name="Javad Rahimi M."/>
            <person name="Salim K.A."/>
            <person name="Chan C.M."/>
            <person name="Lim L.B.L."/>
            <person name="Cai F."/>
            <person name="Druzhinina I.S."/>
            <person name="U'Ren J.M."/>
            <person name="Derntl C."/>
        </authorList>
    </citation>
    <scope>NUCLEOTIDE SEQUENCE</scope>
    <source>
        <strain evidence="1">TUCIM 5799</strain>
    </source>
</reference>